<proteinExistence type="predicted"/>
<sequence>MLRDWIFLTFCVAKESLSLDPWDPLRQLFFCGLESIVCSVVLCVTTSTNWQLYLLLLRRILSFHGKVNTVSKLQVSLTNGTTNISL</sequence>
<reference evidence="1" key="1">
    <citation type="submission" date="2014-09" db="EMBL/GenBank/DDBJ databases">
        <authorList>
            <person name="Magalhaes I.L.F."/>
            <person name="Oliveira U."/>
            <person name="Santos F.R."/>
            <person name="Vidigal T.H.D.A."/>
            <person name="Brescovit A.D."/>
            <person name="Santos A.J."/>
        </authorList>
    </citation>
    <scope>NUCLEOTIDE SEQUENCE</scope>
    <source>
        <tissue evidence="1">Shoot tissue taken approximately 20 cm above the soil surface</tissue>
    </source>
</reference>
<organism evidence="1">
    <name type="scientific">Arundo donax</name>
    <name type="common">Giant reed</name>
    <name type="synonym">Donax arundinaceus</name>
    <dbReference type="NCBI Taxonomy" id="35708"/>
    <lineage>
        <taxon>Eukaryota</taxon>
        <taxon>Viridiplantae</taxon>
        <taxon>Streptophyta</taxon>
        <taxon>Embryophyta</taxon>
        <taxon>Tracheophyta</taxon>
        <taxon>Spermatophyta</taxon>
        <taxon>Magnoliopsida</taxon>
        <taxon>Liliopsida</taxon>
        <taxon>Poales</taxon>
        <taxon>Poaceae</taxon>
        <taxon>PACMAD clade</taxon>
        <taxon>Arundinoideae</taxon>
        <taxon>Arundineae</taxon>
        <taxon>Arundo</taxon>
    </lineage>
</organism>
<evidence type="ECO:0000313" key="1">
    <source>
        <dbReference type="EMBL" id="JAD25666.1"/>
    </source>
</evidence>
<dbReference type="AlphaFoldDB" id="A0A0A8YI87"/>
<protein>
    <submittedName>
        <fullName evidence="1">Uncharacterized protein</fullName>
    </submittedName>
</protein>
<accession>A0A0A8YI87</accession>
<reference evidence="1" key="2">
    <citation type="journal article" date="2015" name="Data Brief">
        <title>Shoot transcriptome of the giant reed, Arundo donax.</title>
        <authorList>
            <person name="Barrero R.A."/>
            <person name="Guerrero F.D."/>
            <person name="Moolhuijzen P."/>
            <person name="Goolsby J.A."/>
            <person name="Tidwell J."/>
            <person name="Bellgard S.E."/>
            <person name="Bellgard M.I."/>
        </authorList>
    </citation>
    <scope>NUCLEOTIDE SEQUENCE</scope>
    <source>
        <tissue evidence="1">Shoot tissue taken approximately 20 cm above the soil surface</tissue>
    </source>
</reference>
<dbReference type="EMBL" id="GBRH01272229">
    <property type="protein sequence ID" value="JAD25666.1"/>
    <property type="molecule type" value="Transcribed_RNA"/>
</dbReference>
<name>A0A0A8YI87_ARUDO</name>